<dbReference type="SUPFAM" id="SSF51445">
    <property type="entry name" value="(Trans)glycosidases"/>
    <property type="match status" value="1"/>
</dbReference>
<dbReference type="GO" id="GO:0004553">
    <property type="term" value="F:hydrolase activity, hydrolyzing O-glycosyl compounds"/>
    <property type="evidence" value="ECO:0007669"/>
    <property type="project" value="InterPro"/>
</dbReference>
<dbReference type="Gene3D" id="3.20.20.80">
    <property type="entry name" value="Glycosidases"/>
    <property type="match status" value="1"/>
</dbReference>
<evidence type="ECO:0000313" key="2">
    <source>
        <dbReference type="Proteomes" id="UP000198598"/>
    </source>
</evidence>
<evidence type="ECO:0000313" key="1">
    <source>
        <dbReference type="EMBL" id="SFE20913.1"/>
    </source>
</evidence>
<sequence length="446" mass="51124">MAQKGFLDRIKKQFGDGNYEGDQFGGAGGHDGSGLPVNTPGNFMFATGIECSYPTIQHGKVRRDLLRECGHYERFKEDLGLVREMGLNVLRYGLPYYSIHQGSGKFDWSFADEAMAEIKRLNITPILDLMHFGVPDWIGDYQNPDLPVLFAEFAGAVAERYPWVRYYTPVNEIYVTARLSGKEGAWNEQLKTDKGFVTALKHCVAASIMGNHEIVKRRNDCVIVQSESAEYTHEIKATPSPQIMLENELRFLSLDLLYANQPSASVAMYMMDNGLTREEYDWFMAGKPPGYQVMGNDYYGRNERIKLPDGSIETSMDVLGWYEITKDYYERYRMPVMHTETNVFEADLAPIWLLKQWVSVMRMRRDGVPVIGFTWYSLIDQMDWDSQLKEVNNHVNACGLYDLDRKPRPVAETYKMLLQEFGQITIVPHAEMLEITERPAQLKVAT</sequence>
<dbReference type="RefSeq" id="WP_093830791.1">
    <property type="nucleotide sequence ID" value="NZ_FOLQ01000011.1"/>
</dbReference>
<dbReference type="STRING" id="662367.SAMN05216167_111117"/>
<dbReference type="GO" id="GO:0005975">
    <property type="term" value="P:carbohydrate metabolic process"/>
    <property type="evidence" value="ECO:0007669"/>
    <property type="project" value="InterPro"/>
</dbReference>
<dbReference type="AlphaFoldDB" id="A0A1I1YRX3"/>
<dbReference type="EMBL" id="FOLQ01000011">
    <property type="protein sequence ID" value="SFE20913.1"/>
    <property type="molecule type" value="Genomic_DNA"/>
</dbReference>
<dbReference type="Proteomes" id="UP000198598">
    <property type="component" value="Unassembled WGS sequence"/>
</dbReference>
<dbReference type="OrthoDB" id="9803892at2"/>
<proteinExistence type="predicted"/>
<keyword evidence="2" id="KW-1185">Reference proteome</keyword>
<dbReference type="InterPro" id="IPR001360">
    <property type="entry name" value="Glyco_hydro_1"/>
</dbReference>
<dbReference type="PANTHER" id="PTHR12631">
    <property type="entry name" value="ALPHA-L-IDURONIDASE"/>
    <property type="match status" value="1"/>
</dbReference>
<gene>
    <name evidence="1" type="ORF">SAMN05216167_111117</name>
</gene>
<dbReference type="PANTHER" id="PTHR12631:SF10">
    <property type="entry name" value="BETA-XYLOSIDASE-LIKE PROTEIN-RELATED"/>
    <property type="match status" value="1"/>
</dbReference>
<name>A0A1I1YRX3_9BACT</name>
<protein>
    <submittedName>
        <fullName evidence="1">Glycosyl hydrolase family 1</fullName>
    </submittedName>
</protein>
<dbReference type="InterPro" id="IPR017853">
    <property type="entry name" value="GH"/>
</dbReference>
<accession>A0A1I1YRX3</accession>
<organism evidence="1 2">
    <name type="scientific">Spirosoma endophyticum</name>
    <dbReference type="NCBI Taxonomy" id="662367"/>
    <lineage>
        <taxon>Bacteria</taxon>
        <taxon>Pseudomonadati</taxon>
        <taxon>Bacteroidota</taxon>
        <taxon>Cytophagia</taxon>
        <taxon>Cytophagales</taxon>
        <taxon>Cytophagaceae</taxon>
        <taxon>Spirosoma</taxon>
    </lineage>
</organism>
<dbReference type="Pfam" id="PF00232">
    <property type="entry name" value="Glyco_hydro_1"/>
    <property type="match status" value="1"/>
</dbReference>
<reference evidence="1 2" key="1">
    <citation type="submission" date="2016-10" db="EMBL/GenBank/DDBJ databases">
        <authorList>
            <person name="de Groot N.N."/>
        </authorList>
    </citation>
    <scope>NUCLEOTIDE SEQUENCE [LARGE SCALE GENOMIC DNA]</scope>
    <source>
        <strain evidence="1 2">DSM 26130</strain>
    </source>
</reference>
<dbReference type="InterPro" id="IPR051923">
    <property type="entry name" value="Glycosyl_Hydrolase_39"/>
</dbReference>
<keyword evidence="1" id="KW-0378">Hydrolase</keyword>